<dbReference type="Gene3D" id="3.10.100.10">
    <property type="entry name" value="Mannose-Binding Protein A, subunit A"/>
    <property type="match status" value="1"/>
</dbReference>
<proteinExistence type="predicted"/>
<feature type="region of interest" description="Disordered" evidence="1">
    <location>
        <begin position="566"/>
        <end position="612"/>
    </location>
</feature>
<feature type="compositionally biased region" description="Basic and acidic residues" evidence="1">
    <location>
        <begin position="594"/>
        <end position="606"/>
    </location>
</feature>
<dbReference type="PANTHER" id="PTHR45784:SF5">
    <property type="entry name" value="C-TYPE LECTIN DOMAIN FAMILY 20 MEMBER A-RELATED"/>
    <property type="match status" value="1"/>
</dbReference>
<keyword evidence="4" id="KW-1185">Reference proteome</keyword>
<feature type="compositionally biased region" description="Low complexity" evidence="1">
    <location>
        <begin position="582"/>
        <end position="592"/>
    </location>
</feature>
<dbReference type="OrthoDB" id="5858677at2759"/>
<evidence type="ECO:0000256" key="1">
    <source>
        <dbReference type="SAM" id="MobiDB-lite"/>
    </source>
</evidence>
<dbReference type="InterPro" id="IPR016186">
    <property type="entry name" value="C-type_lectin-like/link_sf"/>
</dbReference>
<dbReference type="AlphaFoldDB" id="A0A9P0GRL6"/>
<sequence length="631" mass="70298">MSALAPRMFVYYAIAALIGDVQSRAVNISNTWMLPEEGFPVFYRYFRDRISWYEADAVCQFHHANLVTADSSSQYDAIRAYLKELDIAEKVWIGLSKPQEKQKFQWTNFQPLSGEGHWQESIPAGDGQSLCAVMDPSADFLWRPLPCGGPEVAAFICELPIPSWATGSKGCLLTELPSLTVLYIPEQSALELTSDCGLDGTKRIACKGSADREEMLRQLTCLISNDDIDAEEKSVSTKTSSSTLSDYSFVETSTLDENSEEAGKTVNTINSDYGLPTRYRRETEDTLSPVASTESSFKEDFASSHQDKIVLTTQHAVDIHVTPTSATNFETENLPSSTNVSPTGLKKADESTKFAVVIESTSTEITPADQETITTPRTAQVTLQTLKTVNEATATGHPENAEDYPGVINQGQLFSIIENGTMFDIIDLNETLQESTSKTELPTKQPPPTKKPLLPTKKITTKKQNSIVKLLPTKQPQSVDELEENLTKEFEMMPDIKDTSPKLNRTFRKELPMVDEHDDLENGGQFGVPRVLNLTINNNIDEDDSTTHKTSIGAVDPRLYILNTHPAQNNHTLNKEDFLPKPLLGESSGENSSEPEHPFPSDEPKKINRHRNLHNIKGRKFYPYFFSRMLG</sequence>
<gene>
    <name evidence="3" type="ORF">CEUTPL_LOCUS12453</name>
</gene>
<organism evidence="3 4">
    <name type="scientific">Ceutorhynchus assimilis</name>
    <name type="common">cabbage seed weevil</name>
    <dbReference type="NCBI Taxonomy" id="467358"/>
    <lineage>
        <taxon>Eukaryota</taxon>
        <taxon>Metazoa</taxon>
        <taxon>Ecdysozoa</taxon>
        <taxon>Arthropoda</taxon>
        <taxon>Hexapoda</taxon>
        <taxon>Insecta</taxon>
        <taxon>Pterygota</taxon>
        <taxon>Neoptera</taxon>
        <taxon>Endopterygota</taxon>
        <taxon>Coleoptera</taxon>
        <taxon>Polyphaga</taxon>
        <taxon>Cucujiformia</taxon>
        <taxon>Curculionidae</taxon>
        <taxon>Ceutorhynchinae</taxon>
        <taxon>Ceutorhynchus</taxon>
    </lineage>
</organism>
<reference evidence="3" key="1">
    <citation type="submission" date="2022-01" db="EMBL/GenBank/DDBJ databases">
        <authorList>
            <person name="King R."/>
        </authorList>
    </citation>
    <scope>NUCLEOTIDE SEQUENCE</scope>
</reference>
<name>A0A9P0GRL6_9CUCU</name>
<dbReference type="CDD" id="cd00037">
    <property type="entry name" value="CLECT"/>
    <property type="match status" value="1"/>
</dbReference>
<evidence type="ECO:0000313" key="3">
    <source>
        <dbReference type="EMBL" id="CAH1134032.1"/>
    </source>
</evidence>
<dbReference type="Pfam" id="PF00059">
    <property type="entry name" value="Lectin_C"/>
    <property type="match status" value="1"/>
</dbReference>
<accession>A0A9P0GRL6</accession>
<dbReference type="InterPro" id="IPR016187">
    <property type="entry name" value="CTDL_fold"/>
</dbReference>
<dbReference type="EMBL" id="OU892283">
    <property type="protein sequence ID" value="CAH1134032.1"/>
    <property type="molecule type" value="Genomic_DNA"/>
</dbReference>
<feature type="domain" description="C-type lectin" evidence="2">
    <location>
        <begin position="43"/>
        <end position="147"/>
    </location>
</feature>
<dbReference type="SUPFAM" id="SSF56436">
    <property type="entry name" value="C-type lectin-like"/>
    <property type="match status" value="1"/>
</dbReference>
<evidence type="ECO:0000313" key="4">
    <source>
        <dbReference type="Proteomes" id="UP001152799"/>
    </source>
</evidence>
<protein>
    <recommendedName>
        <fullName evidence="2">C-type lectin domain-containing protein</fullName>
    </recommendedName>
</protein>
<evidence type="ECO:0000259" key="2">
    <source>
        <dbReference type="PROSITE" id="PS50041"/>
    </source>
</evidence>
<dbReference type="Proteomes" id="UP001152799">
    <property type="component" value="Chromosome 7"/>
</dbReference>
<feature type="region of interest" description="Disordered" evidence="1">
    <location>
        <begin position="436"/>
        <end position="455"/>
    </location>
</feature>
<dbReference type="SMART" id="SM00034">
    <property type="entry name" value="CLECT"/>
    <property type="match status" value="1"/>
</dbReference>
<dbReference type="InterPro" id="IPR001304">
    <property type="entry name" value="C-type_lectin-like"/>
</dbReference>
<dbReference type="PROSITE" id="PS50041">
    <property type="entry name" value="C_TYPE_LECTIN_2"/>
    <property type="match status" value="1"/>
</dbReference>
<dbReference type="PANTHER" id="PTHR45784">
    <property type="entry name" value="C-TYPE LECTIN DOMAIN FAMILY 20 MEMBER A-RELATED"/>
    <property type="match status" value="1"/>
</dbReference>